<gene>
    <name evidence="1" type="ORF">HK414_01520</name>
</gene>
<accession>A0ABX6NZX2</accession>
<sequence>MPAELASAVRSLAPVLGAAGDAGVELLALVWGPRFDRAHGLALAAQLPSAPAAALHAAADRFDRLHRGQQQRLRRLLCATIAHAPHPADRR</sequence>
<dbReference type="Proteomes" id="UP000500826">
    <property type="component" value="Chromosome"/>
</dbReference>
<proteinExistence type="predicted"/>
<name>A0ABX6NZX2_9BURK</name>
<dbReference type="EMBL" id="CP053418">
    <property type="protein sequence ID" value="QJW83358.1"/>
    <property type="molecule type" value="Genomic_DNA"/>
</dbReference>
<evidence type="ECO:0000313" key="1">
    <source>
        <dbReference type="EMBL" id="QJW83358.1"/>
    </source>
</evidence>
<keyword evidence="2" id="KW-1185">Reference proteome</keyword>
<organism evidence="1 2">
    <name type="scientific">Ramlibacter terrae</name>
    <dbReference type="NCBI Taxonomy" id="2732511"/>
    <lineage>
        <taxon>Bacteria</taxon>
        <taxon>Pseudomonadati</taxon>
        <taxon>Pseudomonadota</taxon>
        <taxon>Betaproteobacteria</taxon>
        <taxon>Burkholderiales</taxon>
        <taxon>Comamonadaceae</taxon>
        <taxon>Ramlibacter</taxon>
    </lineage>
</organism>
<reference evidence="1 2" key="1">
    <citation type="submission" date="2020-05" db="EMBL/GenBank/DDBJ databases">
        <title>Ramlibacter rhizophilus sp. nov., isolated from rhizosphere soil of national flower Mugunghwa from South Korea.</title>
        <authorList>
            <person name="Zheng-Fei Y."/>
            <person name="Huan T."/>
        </authorList>
    </citation>
    <scope>NUCLEOTIDE SEQUENCE [LARGE SCALE GENOMIC DNA]</scope>
    <source>
        <strain evidence="1 2">H242</strain>
    </source>
</reference>
<evidence type="ECO:0000313" key="2">
    <source>
        <dbReference type="Proteomes" id="UP000500826"/>
    </source>
</evidence>
<protein>
    <submittedName>
        <fullName evidence="1">Uncharacterized protein</fullName>
    </submittedName>
</protein>